<dbReference type="InterPro" id="IPR038718">
    <property type="entry name" value="SNF2-like_sf"/>
</dbReference>
<reference evidence="9 10" key="1">
    <citation type="submission" date="2019-03" db="EMBL/GenBank/DDBJ databases">
        <title>Rhodosporidium diobovatum UCD-FST 08-225 genome sequencing, assembly, and annotation.</title>
        <authorList>
            <person name="Fakankun I.U."/>
            <person name="Fristensky B."/>
            <person name="Levin D.B."/>
        </authorList>
    </citation>
    <scope>NUCLEOTIDE SEQUENCE [LARGE SCALE GENOMIC DNA]</scope>
    <source>
        <strain evidence="9 10">UCD-FST 08-225</strain>
    </source>
</reference>
<dbReference type="InterPro" id="IPR052583">
    <property type="entry name" value="ATP-helicase/E3_Ub-Ligase"/>
</dbReference>
<dbReference type="InterPro" id="IPR049730">
    <property type="entry name" value="SNF2/RAD54-like_C"/>
</dbReference>
<feature type="compositionally biased region" description="Basic and acidic residues" evidence="5">
    <location>
        <begin position="429"/>
        <end position="444"/>
    </location>
</feature>
<evidence type="ECO:0000256" key="2">
    <source>
        <dbReference type="ARBA" id="ARBA00022801"/>
    </source>
</evidence>
<feature type="compositionally biased region" description="Basic residues" evidence="5">
    <location>
        <begin position="1312"/>
        <end position="1346"/>
    </location>
</feature>
<dbReference type="PROSITE" id="PS51192">
    <property type="entry name" value="HELICASE_ATP_BIND_1"/>
    <property type="match status" value="1"/>
</dbReference>
<feature type="region of interest" description="Disordered" evidence="5">
    <location>
        <begin position="1227"/>
        <end position="1246"/>
    </location>
</feature>
<feature type="region of interest" description="Disordered" evidence="5">
    <location>
        <begin position="411"/>
        <end position="473"/>
    </location>
</feature>
<dbReference type="GO" id="GO:0006974">
    <property type="term" value="P:DNA damage response"/>
    <property type="evidence" value="ECO:0007669"/>
    <property type="project" value="TreeGrafter"/>
</dbReference>
<keyword evidence="3" id="KW-0067">ATP-binding</keyword>
<evidence type="ECO:0000256" key="1">
    <source>
        <dbReference type="ARBA" id="ARBA00022741"/>
    </source>
</evidence>
<evidence type="ECO:0000256" key="4">
    <source>
        <dbReference type="PROSITE-ProRule" id="PRU00175"/>
    </source>
</evidence>
<dbReference type="InterPro" id="IPR000330">
    <property type="entry name" value="SNF2_N"/>
</dbReference>
<dbReference type="Pfam" id="PF26021">
    <property type="entry name" value="Ferritin_C144_05"/>
    <property type="match status" value="2"/>
</dbReference>
<dbReference type="GO" id="GO:0005524">
    <property type="term" value="F:ATP binding"/>
    <property type="evidence" value="ECO:0007669"/>
    <property type="project" value="InterPro"/>
</dbReference>
<feature type="compositionally biased region" description="Acidic residues" evidence="5">
    <location>
        <begin position="358"/>
        <end position="379"/>
    </location>
</feature>
<dbReference type="Pfam" id="PF00271">
    <property type="entry name" value="Helicase_C"/>
    <property type="match status" value="1"/>
</dbReference>
<evidence type="ECO:0000259" key="8">
    <source>
        <dbReference type="PROSITE" id="PS51194"/>
    </source>
</evidence>
<feature type="region of interest" description="Disordered" evidence="5">
    <location>
        <begin position="1"/>
        <end position="30"/>
    </location>
</feature>
<dbReference type="GO" id="GO:0016787">
    <property type="term" value="F:hydrolase activity"/>
    <property type="evidence" value="ECO:0007669"/>
    <property type="project" value="UniProtKB-KW"/>
</dbReference>
<keyword evidence="4" id="KW-0862">Zinc</keyword>
<dbReference type="SUPFAM" id="SSF57850">
    <property type="entry name" value="RING/U-box"/>
    <property type="match status" value="1"/>
</dbReference>
<dbReference type="Pfam" id="PF13920">
    <property type="entry name" value="zf-C3HC4_3"/>
    <property type="match status" value="1"/>
</dbReference>
<dbReference type="GO" id="GO:0061630">
    <property type="term" value="F:ubiquitin protein ligase activity"/>
    <property type="evidence" value="ECO:0007669"/>
    <property type="project" value="TreeGrafter"/>
</dbReference>
<accession>A0A5C5FRK1</accession>
<dbReference type="InterPro" id="IPR013083">
    <property type="entry name" value="Znf_RING/FYVE/PHD"/>
</dbReference>
<dbReference type="EMBL" id="SOZI01000093">
    <property type="protein sequence ID" value="TNY19517.1"/>
    <property type="molecule type" value="Genomic_DNA"/>
</dbReference>
<dbReference type="Proteomes" id="UP000311382">
    <property type="component" value="Unassembled WGS sequence"/>
</dbReference>
<dbReference type="InterPro" id="IPR059033">
    <property type="entry name" value="C144_05_dom"/>
</dbReference>
<gene>
    <name evidence="9" type="ORF">DMC30DRAFT_400210</name>
</gene>
<feature type="domain" description="Helicase C-terminal" evidence="8">
    <location>
        <begin position="1645"/>
        <end position="1801"/>
    </location>
</feature>
<dbReference type="STRING" id="5288.A0A5C5FRK1"/>
<feature type="domain" description="RING-type" evidence="6">
    <location>
        <begin position="1523"/>
        <end position="1561"/>
    </location>
</feature>
<evidence type="ECO:0000313" key="9">
    <source>
        <dbReference type="EMBL" id="TNY19517.1"/>
    </source>
</evidence>
<dbReference type="InterPro" id="IPR001841">
    <property type="entry name" value="Znf_RING"/>
</dbReference>
<feature type="compositionally biased region" description="Basic and acidic residues" evidence="5">
    <location>
        <begin position="1800"/>
        <end position="1825"/>
    </location>
</feature>
<feature type="region of interest" description="Disordered" evidence="5">
    <location>
        <begin position="1800"/>
        <end position="1837"/>
    </location>
</feature>
<dbReference type="SMART" id="SM00487">
    <property type="entry name" value="DEXDc"/>
    <property type="match status" value="1"/>
</dbReference>
<feature type="region of interest" description="Disordered" evidence="5">
    <location>
        <begin position="543"/>
        <end position="576"/>
    </location>
</feature>
<dbReference type="Gene3D" id="3.30.40.10">
    <property type="entry name" value="Zinc/RING finger domain, C3HC4 (zinc finger)"/>
    <property type="match status" value="1"/>
</dbReference>
<evidence type="ECO:0000313" key="10">
    <source>
        <dbReference type="Proteomes" id="UP000311382"/>
    </source>
</evidence>
<comment type="caution">
    <text evidence="9">The sequence shown here is derived from an EMBL/GenBank/DDBJ whole genome shotgun (WGS) entry which is preliminary data.</text>
</comment>
<feature type="compositionally biased region" description="Acidic residues" evidence="5">
    <location>
        <begin position="1278"/>
        <end position="1306"/>
    </location>
</feature>
<keyword evidence="4" id="KW-0863">Zinc-finger</keyword>
<dbReference type="GO" id="GO:0008270">
    <property type="term" value="F:zinc ion binding"/>
    <property type="evidence" value="ECO:0007669"/>
    <property type="project" value="UniProtKB-KW"/>
</dbReference>
<feature type="domain" description="Helicase ATP-binding" evidence="7">
    <location>
        <begin position="579"/>
        <end position="780"/>
    </location>
</feature>
<dbReference type="PROSITE" id="PS51194">
    <property type="entry name" value="HELICASE_CTER"/>
    <property type="match status" value="1"/>
</dbReference>
<dbReference type="PROSITE" id="PS50089">
    <property type="entry name" value="ZF_RING_2"/>
    <property type="match status" value="1"/>
</dbReference>
<dbReference type="OrthoDB" id="5330228at2759"/>
<keyword evidence="2" id="KW-0378">Hydrolase</keyword>
<dbReference type="SUPFAM" id="SSF52540">
    <property type="entry name" value="P-loop containing nucleoside triphosphate hydrolases"/>
    <property type="match status" value="2"/>
</dbReference>
<feature type="compositionally biased region" description="Basic and acidic residues" evidence="5">
    <location>
        <begin position="327"/>
        <end position="352"/>
    </location>
</feature>
<dbReference type="GO" id="GO:0005634">
    <property type="term" value="C:nucleus"/>
    <property type="evidence" value="ECO:0007669"/>
    <property type="project" value="TreeGrafter"/>
</dbReference>
<feature type="compositionally biased region" description="Acidic residues" evidence="5">
    <location>
        <begin position="73"/>
        <end position="86"/>
    </location>
</feature>
<dbReference type="PANTHER" id="PTHR45865:SF1">
    <property type="entry name" value="E3 UBIQUITIN-PROTEIN LIGASE SHPRH"/>
    <property type="match status" value="1"/>
</dbReference>
<dbReference type="Gene3D" id="3.40.50.300">
    <property type="entry name" value="P-loop containing nucleotide triphosphate hydrolases"/>
    <property type="match status" value="1"/>
</dbReference>
<keyword evidence="4" id="KW-0479">Metal-binding</keyword>
<dbReference type="Pfam" id="PF00176">
    <property type="entry name" value="SNF2-rel_dom"/>
    <property type="match status" value="1"/>
</dbReference>
<sequence length="1837" mass="201243">MPAARGRPPTSNASPPRLDLADSDGDGQVLHKPTARLRGVSGVANEVVYVFQDALLGVVTGASPGGGGGDAPAPDDLDELESDQLDDQQQSSFLPLLDLDLTFSPPNGEQALVAALSSSPNTPLHPLSLTKVNLLTLRDNNKTPHRLYIRHAQTNAALVELNPLDPACFAAHSFVSWISPPPLTKSGKPFKSRAAAKRAVQPPARAVVPTGGGGLVDALALYAELGEAAEGVRVSASLSIELTPESRIQLHLHLTAALNPARFLPAAYSRPRRILLDFLLPSTAPSASSRDSDTPREAGIDYFYACLGRAPRTEGGLPVVRAARSEAERAARRDEREAQARRDAKGKGKAREVSPGPEGEDDHGEGDEEEEDRGQEDEPLYPLGLTVPLMPFQARTVRWMLRREGKRLVPRAAAAGPGGQAVGAAAAGAERDTDADGDVRMHEDAELDGDGPVAGPAPTATDGDDDLGADDRAPPVLADLDAAALEQLKRGPLWERVALPLLPFREEGQGQQEQQPNALELWFNRTTLAFSERDPLELMAGSASASGVATPVKEEEEQGGAAEGGDGEGEAQGAHASKKIVGGQEGHGLLAEEVGLGKTVEVLSLVLIHADTSRRKLPPYFNPVTDSEVQPSGMTLIIAPTAIVGQWQAEIARLAPSLRVLRYEGVKNLKEAHTAAYLAKRFDVVLTTFDVLRKEVVFARAPTKRGLRNKREIRYRRSLLVELDFLRVVMDEAQMVGDAVGPTSETASLISRRFSWAVTSTPLRDKIADLKPLLTFLRVEPIASGRATLQRLLEETPSFKRLWNEIGERTLKAQVQHELFLPPQSRYIVPVDLTAVERFYYDSRYAEALGTLGLALDGTPQFDGASRTWTPDKPEMLRALTALRQLTTHPQIGSGARSSKLALGRVVRTVAEVHAIMLDKAVADIQSAQRAMLSARVRRAQLMCWDEDDEQRFEPALALFASAVEELDPIVQEVSDEVHRVWKERKRDDVRAASDSPSDDGLAGALELGFRSTEGVSKDEVMSDKERTLSSRIGALRNRLRDLLMVKHASLFFSGNAAFSLKRSAEETQFYAQAEALRQTLLQPYENAVERAQALLKQQLDARDAASGALDVRDMETGFNRQGKGLRAIQTYEDAATTSDILNGYAELIFQYRELITAMMLTRVSIAGDDATGEEYEERAALQEKLDVYLEAYTVLVGEWCYGISGVRSAAADDYKATAERLLYNQEVLSNPGSPPARGIEDDALPDDLDDMMEQVMGAIGGPANRWAGRGQKRKAAEDDEDDDVSGGEEDDEEEAEAGESDVEYAEADKKGKGKAKTKPQPKKRKKSPGKKMRHQAKRTANKRHNSYKELRAPTLETGHSPADILRYELHVERLEAKGEGNEFAEVVPLRQVIKQLREAAERSDSAHEVAILDRERTRISQNLVGLEKVGDRLRAELLDLTAAFNSRITYFANLQKISDDVADPDMDHKSWRGLLVELESLRQEELDHKADIESKQSRRRYLENLNAPEDRDADAADEEKTCPICADTFTKGVLTNCGHLTCMRCFRAWSSIKRSCALCKQDLAPGSYQTVLYGKAATPDPAPEPEKRGPAAGADGGLMTYVDAHGVMREFEEVPPKLFELDDETMDKICEVQTAAPLSSKSDLITKHVKFLRRRDPEAKAVIFSCWQEALDLIMEAFTRAGVKFVRLEGANGKGKKEGVVKRFQDDPDIAAFFLHTRSQSAGLNLTVARYVFLVEPLLTGHLELQAVARVHRITQTKPTVVFQYAVTDTVDRRVADLRARQGTSLFLADAAVDAEKESRLVQQKDRAKTDLKKVDDATEDEVRSACPLTAKGPQH</sequence>
<proteinExistence type="predicted"/>
<dbReference type="InterPro" id="IPR014001">
    <property type="entry name" value="Helicase_ATP-bd"/>
</dbReference>
<protein>
    <submittedName>
        <fullName evidence="9">Proteophosphoglycan 5</fullName>
    </submittedName>
</protein>
<feature type="region of interest" description="Disordered" evidence="5">
    <location>
        <begin position="1261"/>
        <end position="1356"/>
    </location>
</feature>
<feature type="region of interest" description="Disordered" evidence="5">
    <location>
        <begin position="62"/>
        <end position="86"/>
    </location>
</feature>
<dbReference type="SMART" id="SM00184">
    <property type="entry name" value="RING"/>
    <property type="match status" value="1"/>
</dbReference>
<dbReference type="GO" id="GO:0000209">
    <property type="term" value="P:protein polyubiquitination"/>
    <property type="evidence" value="ECO:0007669"/>
    <property type="project" value="TreeGrafter"/>
</dbReference>
<keyword evidence="1" id="KW-0547">Nucleotide-binding</keyword>
<feature type="region of interest" description="Disordered" evidence="5">
    <location>
        <begin position="327"/>
        <end position="386"/>
    </location>
</feature>
<dbReference type="InterPro" id="IPR001650">
    <property type="entry name" value="Helicase_C-like"/>
</dbReference>
<dbReference type="Gene3D" id="3.40.50.10810">
    <property type="entry name" value="Tandem AAA-ATPase domain"/>
    <property type="match status" value="1"/>
</dbReference>
<evidence type="ECO:0000259" key="6">
    <source>
        <dbReference type="PROSITE" id="PS50089"/>
    </source>
</evidence>
<evidence type="ECO:0000259" key="7">
    <source>
        <dbReference type="PROSITE" id="PS51192"/>
    </source>
</evidence>
<dbReference type="CDD" id="cd18793">
    <property type="entry name" value="SF2_C_SNF"/>
    <property type="match status" value="1"/>
</dbReference>
<organism evidence="9 10">
    <name type="scientific">Rhodotorula diobovata</name>
    <dbReference type="NCBI Taxonomy" id="5288"/>
    <lineage>
        <taxon>Eukaryota</taxon>
        <taxon>Fungi</taxon>
        <taxon>Dikarya</taxon>
        <taxon>Basidiomycota</taxon>
        <taxon>Pucciniomycotina</taxon>
        <taxon>Microbotryomycetes</taxon>
        <taxon>Sporidiobolales</taxon>
        <taxon>Sporidiobolaceae</taxon>
        <taxon>Rhodotorula</taxon>
    </lineage>
</organism>
<dbReference type="InterPro" id="IPR027417">
    <property type="entry name" value="P-loop_NTPase"/>
</dbReference>
<evidence type="ECO:0000256" key="3">
    <source>
        <dbReference type="ARBA" id="ARBA00022840"/>
    </source>
</evidence>
<name>A0A5C5FRK1_9BASI</name>
<evidence type="ECO:0000256" key="5">
    <source>
        <dbReference type="SAM" id="MobiDB-lite"/>
    </source>
</evidence>
<dbReference type="PANTHER" id="PTHR45865">
    <property type="entry name" value="E3 UBIQUITIN-PROTEIN LIGASE SHPRH FAMILY MEMBER"/>
    <property type="match status" value="1"/>
</dbReference>
<keyword evidence="10" id="KW-1185">Reference proteome</keyword>